<dbReference type="AlphaFoldDB" id="A0A6C0HWE4"/>
<accession>A0A6C0HWE4</accession>
<proteinExistence type="predicted"/>
<dbReference type="SMART" id="SM00355">
    <property type="entry name" value="ZnF_C2H2"/>
    <property type="match status" value="2"/>
</dbReference>
<feature type="domain" description="C2H2-type" evidence="1">
    <location>
        <begin position="65"/>
        <end position="92"/>
    </location>
</feature>
<dbReference type="PROSITE" id="PS50157">
    <property type="entry name" value="ZINC_FINGER_C2H2_2"/>
    <property type="match status" value="1"/>
</dbReference>
<dbReference type="EMBL" id="MN740018">
    <property type="protein sequence ID" value="QHT84485.1"/>
    <property type="molecule type" value="Genomic_DNA"/>
</dbReference>
<evidence type="ECO:0000259" key="1">
    <source>
        <dbReference type="PROSITE" id="PS50157"/>
    </source>
</evidence>
<name>A0A6C0HWE4_9ZZZZ</name>
<organism evidence="2">
    <name type="scientific">viral metagenome</name>
    <dbReference type="NCBI Taxonomy" id="1070528"/>
    <lineage>
        <taxon>unclassified sequences</taxon>
        <taxon>metagenomes</taxon>
        <taxon>organismal metagenomes</taxon>
    </lineage>
</organism>
<protein>
    <recommendedName>
        <fullName evidence="1">C2H2-type domain-containing protein</fullName>
    </recommendedName>
</protein>
<evidence type="ECO:0000313" key="2">
    <source>
        <dbReference type="EMBL" id="QHT84485.1"/>
    </source>
</evidence>
<reference evidence="2" key="1">
    <citation type="journal article" date="2020" name="Nature">
        <title>Giant virus diversity and host interactions through global metagenomics.</title>
        <authorList>
            <person name="Schulz F."/>
            <person name="Roux S."/>
            <person name="Paez-Espino D."/>
            <person name="Jungbluth S."/>
            <person name="Walsh D.A."/>
            <person name="Denef V.J."/>
            <person name="McMahon K.D."/>
            <person name="Konstantinidis K.T."/>
            <person name="Eloe-Fadrosh E.A."/>
            <person name="Kyrpides N.C."/>
            <person name="Woyke T."/>
        </authorList>
    </citation>
    <scope>NUCLEOTIDE SEQUENCE</scope>
    <source>
        <strain evidence="2">GVMAG-M-3300023184-177</strain>
    </source>
</reference>
<dbReference type="PROSITE" id="PS00028">
    <property type="entry name" value="ZINC_FINGER_C2H2_1"/>
    <property type="match status" value="1"/>
</dbReference>
<dbReference type="InterPro" id="IPR013087">
    <property type="entry name" value="Znf_C2H2_type"/>
</dbReference>
<sequence>MDSTTHTCNICIKTFSYKSPTKFYAHMHKHLTPEYKHLFSKTQIKLINKARINLNNQYLRTREKKACKVCNKKICNKQALFCHMKIHLVPKTIHLFSEEEIKLIEEIYVHRKQIKKHSRDKIKNDVDEVDDVPPAISIIPIPPLPFLPVPDLIPI</sequence>